<dbReference type="FunFam" id="3.40.50.10380:FF:000004">
    <property type="entry name" value="Malic enzyme"/>
    <property type="match status" value="1"/>
</dbReference>
<dbReference type="InterPro" id="IPR037062">
    <property type="entry name" value="Malic_N_dom_sf"/>
</dbReference>
<evidence type="ECO:0000256" key="6">
    <source>
        <dbReference type="PIRSR" id="PIRSR000106-3"/>
    </source>
</evidence>
<evidence type="ECO:0000256" key="9">
    <source>
        <dbReference type="SAM" id="SignalP"/>
    </source>
</evidence>
<feature type="binding site" evidence="5">
    <location>
        <position position="595"/>
    </location>
    <ligand>
        <name>(S)-malate</name>
        <dbReference type="ChEBI" id="CHEBI:15589"/>
    </ligand>
</feature>
<feature type="binding site" evidence="5">
    <location>
        <position position="545"/>
    </location>
    <ligand>
        <name>(S)-malate</name>
        <dbReference type="ChEBI" id="CHEBI:15589"/>
    </ligand>
</feature>
<dbReference type="PANTHER" id="PTHR23406:SF90">
    <property type="entry name" value="MALIC ENZYME-RELATED"/>
    <property type="match status" value="1"/>
</dbReference>
<dbReference type="InterPro" id="IPR012301">
    <property type="entry name" value="Malic_N_dom"/>
</dbReference>
<feature type="active site" description="Proton acceptor" evidence="4">
    <location>
        <position position="270"/>
    </location>
</feature>
<evidence type="ECO:0000313" key="13">
    <source>
        <dbReference type="Proteomes" id="UP000530660"/>
    </source>
</evidence>
<keyword evidence="9" id="KW-0732">Signal</keyword>
<feature type="domain" description="Malic enzyme N-terminal" evidence="11">
    <location>
        <begin position="176"/>
        <end position="357"/>
    </location>
</feature>
<dbReference type="InterPro" id="IPR012302">
    <property type="entry name" value="Malic_NAD-bd"/>
</dbReference>
<dbReference type="Pfam" id="PF03949">
    <property type="entry name" value="Malic_M"/>
    <property type="match status" value="1"/>
</dbReference>
<evidence type="ECO:0000256" key="8">
    <source>
        <dbReference type="SAM" id="MobiDB-lite"/>
    </source>
</evidence>
<evidence type="ECO:0000256" key="2">
    <source>
        <dbReference type="ARBA" id="ARBA00008785"/>
    </source>
</evidence>
<dbReference type="Proteomes" id="UP000530660">
    <property type="component" value="Unassembled WGS sequence"/>
</dbReference>
<dbReference type="InterPro" id="IPR015884">
    <property type="entry name" value="Malic_enzyme_CS"/>
</dbReference>
<evidence type="ECO:0000256" key="4">
    <source>
        <dbReference type="PIRSR" id="PIRSR000106-1"/>
    </source>
</evidence>
<dbReference type="SMART" id="SM01274">
    <property type="entry name" value="malic"/>
    <property type="match status" value="1"/>
</dbReference>
<reference evidence="12 13" key="1">
    <citation type="journal article" date="2020" name="J. Phycol.">
        <title>Comparative genome analysis reveals Cyanidiococcus gen. nov., a new extremophilic red algal genus sister to Cyanidioschyzon (Cyanidioschyzonaceae, Rhodophyta).</title>
        <authorList>
            <person name="Liu S.-L."/>
            <person name="Chiang Y.-R."/>
            <person name="Yoon H.S."/>
            <person name="Fu H.-Y."/>
        </authorList>
    </citation>
    <scope>NUCLEOTIDE SEQUENCE [LARGE SCALE GENOMIC DNA]</scope>
    <source>
        <strain evidence="12 13">THAL066</strain>
    </source>
</reference>
<name>A0A7J7IP96_9RHOD</name>
<dbReference type="NCBIfam" id="NF010052">
    <property type="entry name" value="PRK13529.1"/>
    <property type="match status" value="1"/>
</dbReference>
<dbReference type="GO" id="GO:0006108">
    <property type="term" value="P:malate metabolic process"/>
    <property type="evidence" value="ECO:0007669"/>
    <property type="project" value="TreeGrafter"/>
</dbReference>
<keyword evidence="13" id="KW-1185">Reference proteome</keyword>
<feature type="region of interest" description="Disordered" evidence="8">
    <location>
        <begin position="470"/>
        <end position="496"/>
    </location>
</feature>
<sequence length="694" mass="76654">MRGCRGITAAAVTPLSTLSSLACTDATFHAPKLCIYSSSILNGQKTPISREVGYWRAATARVLRRIMGPLFLSHLSSSRSLMNRHHIRQLLSSWTRNMKKSPSIAQQTHLRGLELLRNPRYNRGMAFTLEEREQLGLRGLLPPRVLTLKTQMLRIMESLGRCATDLDRYMQLIWLLQRNETLFFRVLIDNITELMPYVYTPTVGEACQRFGHIFKTPRGLFISYEDRGDIRSVLDNWPHQDVRVIVVTDGERILGLGDLGASGAGIPIGKLLLYVACGGIEPERTLPVVLDVGTENLELLNDPLYPGLLRRRVRGPEYDAFVDEFVEAVRDKWGENCLIQWEDFANANAFRILERWRGRHCSFNDDIQGTAAVALGGLLGALRMPGVTNNMAEHTFLFLGAGSAGIGIADLIVLYMVKNGQVSSAEEARKRCWFIDSKGLVYHGRALVTSEKQRYAHEVASSVLAASGEAMDDSSYTPRDNSRGTSDSDGPSKTPQRRIGLADAVRLLKPTALIGVSTIAKAFDADVLSQMAANHERPIVFALSNPTSKSECTAREAYEFTKGKGIFASGSPFEPVRIRTEASSDEQLFVPGQANNVYCFPGCGFGIHLAGAKRFTDEMFIEAAKAVASMVDENDLRHGCVFPPISKIRYVSAHIAVAIANEAIRTGLATRRGSGSNDQFNLADAYALQFDPIY</sequence>
<feature type="chain" id="PRO_5029725826" description="Malic enzyme" evidence="9">
    <location>
        <begin position="23"/>
        <end position="694"/>
    </location>
</feature>
<dbReference type="GO" id="GO:0004473">
    <property type="term" value="F:malate dehydrogenase (decarboxylating) (NADP+) activity"/>
    <property type="evidence" value="ECO:0007669"/>
    <property type="project" value="TreeGrafter"/>
</dbReference>
<feature type="compositionally biased region" description="Polar residues" evidence="8">
    <location>
        <begin position="474"/>
        <end position="494"/>
    </location>
</feature>
<dbReference type="PROSITE" id="PS51257">
    <property type="entry name" value="PROKAR_LIPOPROTEIN"/>
    <property type="match status" value="1"/>
</dbReference>
<dbReference type="InterPro" id="IPR001891">
    <property type="entry name" value="Malic_OxRdtase"/>
</dbReference>
<evidence type="ECO:0000256" key="7">
    <source>
        <dbReference type="RuleBase" id="RU003426"/>
    </source>
</evidence>
<feature type="binding site" evidence="6">
    <location>
        <position position="366"/>
    </location>
    <ligand>
        <name>a divalent metal cation</name>
        <dbReference type="ChEBI" id="CHEBI:60240"/>
    </ligand>
</feature>
<dbReference type="PRINTS" id="PR00072">
    <property type="entry name" value="MALOXRDTASE"/>
</dbReference>
<evidence type="ECO:0000256" key="1">
    <source>
        <dbReference type="ARBA" id="ARBA00001936"/>
    </source>
</evidence>
<evidence type="ECO:0000256" key="5">
    <source>
        <dbReference type="PIRSR" id="PIRSR000106-2"/>
    </source>
</evidence>
<dbReference type="SUPFAM" id="SSF53223">
    <property type="entry name" value="Aminoacid dehydrogenase-like, N-terminal domain"/>
    <property type="match status" value="1"/>
</dbReference>
<dbReference type="EMBL" id="VWRR01000003">
    <property type="protein sequence ID" value="KAF6004529.1"/>
    <property type="molecule type" value="Genomic_DNA"/>
</dbReference>
<keyword evidence="3 6" id="KW-0479">Metal-binding</keyword>
<comment type="cofactor">
    <cofactor evidence="1">
        <name>Mn(2+)</name>
        <dbReference type="ChEBI" id="CHEBI:29035"/>
    </cofactor>
</comment>
<dbReference type="GO" id="GO:0046872">
    <property type="term" value="F:metal ion binding"/>
    <property type="evidence" value="ECO:0007669"/>
    <property type="project" value="UniProtKB-KW"/>
</dbReference>
<feature type="active site" description="Proton donor" evidence="4">
    <location>
        <position position="199"/>
    </location>
</feature>
<comment type="similarity">
    <text evidence="2 7">Belongs to the malic enzymes family.</text>
</comment>
<dbReference type="InterPro" id="IPR036291">
    <property type="entry name" value="NAD(P)-bd_dom_sf"/>
</dbReference>
<evidence type="ECO:0000256" key="3">
    <source>
        <dbReference type="ARBA" id="ARBA00022723"/>
    </source>
</evidence>
<dbReference type="AlphaFoldDB" id="A0A7J7IP96"/>
<feature type="binding site" evidence="6">
    <location>
        <position position="343"/>
    </location>
    <ligand>
        <name>a divalent metal cation</name>
        <dbReference type="ChEBI" id="CHEBI:60240"/>
    </ligand>
</feature>
<dbReference type="InterPro" id="IPR046346">
    <property type="entry name" value="Aminoacid_DH-like_N_sf"/>
</dbReference>
<dbReference type="PROSITE" id="PS00331">
    <property type="entry name" value="MALIC_ENZYMES"/>
    <property type="match status" value="1"/>
</dbReference>
<dbReference type="PANTHER" id="PTHR23406">
    <property type="entry name" value="MALIC ENZYME-RELATED"/>
    <property type="match status" value="1"/>
</dbReference>
<feature type="signal peptide" evidence="9">
    <location>
        <begin position="1"/>
        <end position="22"/>
    </location>
</feature>
<evidence type="ECO:0000259" key="10">
    <source>
        <dbReference type="SMART" id="SM00919"/>
    </source>
</evidence>
<evidence type="ECO:0000259" key="11">
    <source>
        <dbReference type="SMART" id="SM01274"/>
    </source>
</evidence>
<dbReference type="SUPFAM" id="SSF51735">
    <property type="entry name" value="NAD(P)-binding Rossmann-fold domains"/>
    <property type="match status" value="1"/>
</dbReference>
<feature type="domain" description="Malic enzyme NAD-binding" evidence="10">
    <location>
        <begin position="367"/>
        <end position="664"/>
    </location>
</feature>
<keyword evidence="7" id="KW-0560">Oxidoreductase</keyword>
<dbReference type="GO" id="GO:0051287">
    <property type="term" value="F:NAD binding"/>
    <property type="evidence" value="ECO:0007669"/>
    <property type="project" value="InterPro"/>
</dbReference>
<feature type="binding site" evidence="5">
    <location>
        <position position="252"/>
    </location>
    <ligand>
        <name>(S)-malate</name>
        <dbReference type="ChEBI" id="CHEBI:15589"/>
    </ligand>
</feature>
<dbReference type="Pfam" id="PF00390">
    <property type="entry name" value="malic"/>
    <property type="match status" value="1"/>
</dbReference>
<gene>
    <name evidence="12" type="primary">ME2</name>
    <name evidence="12" type="ORF">F1559_003845</name>
</gene>
<evidence type="ECO:0000313" key="12">
    <source>
        <dbReference type="EMBL" id="KAF6004529.1"/>
    </source>
</evidence>
<feature type="binding site" evidence="6">
    <location>
        <position position="342"/>
    </location>
    <ligand>
        <name>a divalent metal cation</name>
        <dbReference type="ChEBI" id="CHEBI:60240"/>
    </ligand>
</feature>
<comment type="caution">
    <text evidence="12">The sequence shown here is derived from an EMBL/GenBank/DDBJ whole genome shotgun (WGS) entry which is preliminary data.</text>
</comment>
<dbReference type="Gene3D" id="3.40.50.720">
    <property type="entry name" value="NAD(P)-binding Rossmann-like Domain"/>
    <property type="match status" value="1"/>
</dbReference>
<dbReference type="PIRSF" id="PIRSF000106">
    <property type="entry name" value="ME"/>
    <property type="match status" value="1"/>
</dbReference>
<dbReference type="OrthoDB" id="5365701at2759"/>
<comment type="cofactor">
    <cofactor evidence="6">
        <name>Mg(2+)</name>
        <dbReference type="ChEBI" id="CHEBI:18420"/>
    </cofactor>
    <cofactor evidence="6">
        <name>Mn(2+)</name>
        <dbReference type="ChEBI" id="CHEBI:29035"/>
    </cofactor>
    <text evidence="6">Divalent metal cations. Prefers magnesium or manganese.</text>
</comment>
<dbReference type="CDD" id="cd05312">
    <property type="entry name" value="NAD_bind_1_malic_enz"/>
    <property type="match status" value="1"/>
</dbReference>
<dbReference type="SMART" id="SM00919">
    <property type="entry name" value="Malic_M"/>
    <property type="match status" value="1"/>
</dbReference>
<accession>A0A7J7IP96</accession>
<proteinExistence type="inferred from homology"/>
<protein>
    <recommendedName>
        <fullName evidence="7">Malic enzyme</fullName>
    </recommendedName>
</protein>
<organism evidence="12 13">
    <name type="scientific">Cyanidiococcus yangmingshanensis</name>
    <dbReference type="NCBI Taxonomy" id="2690220"/>
    <lineage>
        <taxon>Eukaryota</taxon>
        <taxon>Rhodophyta</taxon>
        <taxon>Bangiophyceae</taxon>
        <taxon>Cyanidiales</taxon>
        <taxon>Cyanidiaceae</taxon>
        <taxon>Cyanidiococcus</taxon>
    </lineage>
</organism>
<dbReference type="Gene3D" id="3.40.50.10380">
    <property type="entry name" value="Malic enzyme, N-terminal domain"/>
    <property type="match status" value="1"/>
</dbReference>